<dbReference type="PROSITE" id="PS51257">
    <property type="entry name" value="PROKAR_LIPOPROTEIN"/>
    <property type="match status" value="1"/>
</dbReference>
<dbReference type="PATRIC" id="fig|69370.6.peg.2627"/>
<keyword evidence="3 4" id="KW-0732">Signal</keyword>
<dbReference type="GO" id="GO:0015768">
    <property type="term" value="P:maltose transport"/>
    <property type="evidence" value="ECO:0007669"/>
    <property type="project" value="TreeGrafter"/>
</dbReference>
<dbReference type="AlphaFoldDB" id="A0A0M2H6M1"/>
<dbReference type="EMBL" id="JYJA01000036">
    <property type="protein sequence ID" value="KJL41966.1"/>
    <property type="molecule type" value="Genomic_DNA"/>
</dbReference>
<evidence type="ECO:0000313" key="6">
    <source>
        <dbReference type="Proteomes" id="UP000034098"/>
    </source>
</evidence>
<comment type="caution">
    <text evidence="5">The sequence shown here is derived from an EMBL/GenBank/DDBJ whole genome shotgun (WGS) entry which is preliminary data.</text>
</comment>
<comment type="similarity">
    <text evidence="1">Belongs to the bacterial solute-binding protein 1 family.</text>
</comment>
<dbReference type="Proteomes" id="UP000034098">
    <property type="component" value="Unassembled WGS sequence"/>
</dbReference>
<reference evidence="5 6" key="1">
    <citation type="submission" date="2015-02" db="EMBL/GenBank/DDBJ databases">
        <title>Draft genome sequences of ten Microbacterium spp. with emphasis on heavy metal contaminated environments.</title>
        <authorList>
            <person name="Corretto E."/>
        </authorList>
    </citation>
    <scope>NUCLEOTIDE SEQUENCE [LARGE SCALE GENOMIC DNA]</scope>
    <source>
        <strain evidence="5 6">DSM 8608</strain>
    </source>
</reference>
<accession>A0A0M2H6M1</accession>
<evidence type="ECO:0000256" key="3">
    <source>
        <dbReference type="ARBA" id="ARBA00022729"/>
    </source>
</evidence>
<evidence type="ECO:0000256" key="4">
    <source>
        <dbReference type="SAM" id="SignalP"/>
    </source>
</evidence>
<proteinExistence type="inferred from homology"/>
<organism evidence="5 6">
    <name type="scientific">Microbacterium trichothecenolyticum</name>
    <name type="common">Aureobacterium trichothecenolyticum</name>
    <dbReference type="NCBI Taxonomy" id="69370"/>
    <lineage>
        <taxon>Bacteria</taxon>
        <taxon>Bacillati</taxon>
        <taxon>Actinomycetota</taxon>
        <taxon>Actinomycetes</taxon>
        <taxon>Micrococcales</taxon>
        <taxon>Microbacteriaceae</taxon>
        <taxon>Microbacterium</taxon>
    </lineage>
</organism>
<dbReference type="GO" id="GO:0055052">
    <property type="term" value="C:ATP-binding cassette (ABC) transporter complex, substrate-binding subunit-containing"/>
    <property type="evidence" value="ECO:0007669"/>
    <property type="project" value="TreeGrafter"/>
</dbReference>
<dbReference type="SUPFAM" id="SSF53850">
    <property type="entry name" value="Periplasmic binding protein-like II"/>
    <property type="match status" value="1"/>
</dbReference>
<name>A0A0M2H6M1_MICTR</name>
<keyword evidence="6" id="KW-1185">Reference proteome</keyword>
<feature type="signal peptide" evidence="4">
    <location>
        <begin position="1"/>
        <end position="26"/>
    </location>
</feature>
<protein>
    <submittedName>
        <fullName evidence="5">Maltose/maltodextrin-binding protein</fullName>
    </submittedName>
</protein>
<dbReference type="GO" id="GO:1901982">
    <property type="term" value="F:maltose binding"/>
    <property type="evidence" value="ECO:0007669"/>
    <property type="project" value="TreeGrafter"/>
</dbReference>
<dbReference type="PANTHER" id="PTHR30061:SF50">
    <property type="entry name" value="MALTOSE_MALTODEXTRIN-BINDING PERIPLASMIC PROTEIN"/>
    <property type="match status" value="1"/>
</dbReference>
<dbReference type="Gene3D" id="3.40.190.10">
    <property type="entry name" value="Periplasmic binding protein-like II"/>
    <property type="match status" value="2"/>
</dbReference>
<keyword evidence="2" id="KW-0813">Transport</keyword>
<feature type="chain" id="PRO_5038574927" evidence="4">
    <location>
        <begin position="27"/>
        <end position="427"/>
    </location>
</feature>
<dbReference type="PANTHER" id="PTHR30061">
    <property type="entry name" value="MALTOSE-BINDING PERIPLASMIC PROTEIN"/>
    <property type="match status" value="1"/>
</dbReference>
<dbReference type="Pfam" id="PF13416">
    <property type="entry name" value="SBP_bac_8"/>
    <property type="match status" value="1"/>
</dbReference>
<dbReference type="InterPro" id="IPR006059">
    <property type="entry name" value="SBP"/>
</dbReference>
<dbReference type="RefSeq" id="WP_084695627.1">
    <property type="nucleotide sequence ID" value="NZ_JYJA01000036.1"/>
</dbReference>
<evidence type="ECO:0000313" key="5">
    <source>
        <dbReference type="EMBL" id="KJL41966.1"/>
    </source>
</evidence>
<dbReference type="GO" id="GO:0042956">
    <property type="term" value="P:maltodextrin transmembrane transport"/>
    <property type="evidence" value="ECO:0007669"/>
    <property type="project" value="TreeGrafter"/>
</dbReference>
<sequence length="427" mass="45006">MQGMRVTAITAMALGAVLVLSGCGRGADGAAEGSSVAPAAEGKASGVVEIWTAGGHADNLEKLTKDWLKANPDASIKVTDVPWDQVITKAQTATAAGKGPDIIMTGADQTATVIGMGAFDAVPDGVYDTDDFYPAAVDSVAGETDLYAMPWYVETRFLFYRADIAAELGLSAPTTWEETQAMSAAFASRPGGTFGFSLPKPTEQPAQVIVPFDAQAGGSMTDGDAWTIDTPEFIEALDYYGGYFQRGEAPMGDTDATFENGGTPMFISGPWMLDIYQEEIEKGTAPEGFTMDSVGYTVSPAGPGGNNDQYIGGGNLGVFSASDNKSAAWSLLSWMSAQEQQEAWYDLQGELPANIAAGDYAPIQDNPVTKTLTEQLQNTVATPNYPAWSQISDLISKYSEQVARGEISSADAAKEIQAQADTIGFGW</sequence>
<evidence type="ECO:0000256" key="2">
    <source>
        <dbReference type="ARBA" id="ARBA00022448"/>
    </source>
</evidence>
<evidence type="ECO:0000256" key="1">
    <source>
        <dbReference type="ARBA" id="ARBA00008520"/>
    </source>
</evidence>
<gene>
    <name evidence="5" type="primary">malX</name>
    <name evidence="5" type="ORF">RS82_02583</name>
</gene>
<dbReference type="OrthoDB" id="9780991at2"/>